<accession>I5CAG5</accession>
<proteinExistence type="inferred from homology"/>
<dbReference type="EMBL" id="AJYA01000002">
    <property type="protein sequence ID" value="EIM78817.1"/>
    <property type="molecule type" value="Genomic_DNA"/>
</dbReference>
<evidence type="ECO:0000256" key="5">
    <source>
        <dbReference type="ARBA" id="ARBA00022840"/>
    </source>
</evidence>
<dbReference type="InterPro" id="IPR050763">
    <property type="entry name" value="ABC_transporter_ATP-binding"/>
</dbReference>
<keyword evidence="4" id="KW-0547">Nucleotide-binding</keyword>
<sequence length="299" mass="33747">MTSDTLLDIQHLHKGYQGHQALQDVSFQVPEGTVFGLLGPNGAGKTTLIRIINQIITADSGRVLLEGRVLSPKEIRKIGYLPEERGLYKKMVVKEQLLFFARLRGLSSAEAKIRTKDWLERFNLLSWADKKVEELSKGMAQKVQFIATVLHEPRLLILDEPFSGFDPVNADLVLKEILRLKKQGTTIMLSTHRMESVESLCDALAMLHRSRLVLHGTVPDVKARFSQKTYTLDYLPYLSDSREHLATTPQQVLIQGDAREANAQLSHYIEKGLVTSFQPHVPTIEEIFIQQASSQQHDA</sequence>
<name>I5CAG5_9BACT</name>
<dbReference type="Pfam" id="PF00005">
    <property type="entry name" value="ABC_tran"/>
    <property type="match status" value="1"/>
</dbReference>
<dbReference type="PANTHER" id="PTHR42711">
    <property type="entry name" value="ABC TRANSPORTER ATP-BINDING PROTEIN"/>
    <property type="match status" value="1"/>
</dbReference>
<evidence type="ECO:0000313" key="7">
    <source>
        <dbReference type="EMBL" id="EIM78817.1"/>
    </source>
</evidence>
<evidence type="ECO:0000256" key="4">
    <source>
        <dbReference type="ARBA" id="ARBA00022741"/>
    </source>
</evidence>
<dbReference type="PROSITE" id="PS00211">
    <property type="entry name" value="ABC_TRANSPORTER_1"/>
    <property type="match status" value="1"/>
</dbReference>
<dbReference type="SMART" id="SM00382">
    <property type="entry name" value="AAA"/>
    <property type="match status" value="1"/>
</dbReference>
<feature type="domain" description="ABC transporter" evidence="6">
    <location>
        <begin position="7"/>
        <end position="234"/>
    </location>
</feature>
<dbReference type="SUPFAM" id="SSF52540">
    <property type="entry name" value="P-loop containing nucleoside triphosphate hydrolases"/>
    <property type="match status" value="1"/>
</dbReference>
<dbReference type="PATRIC" id="fig|1189621.3.peg.456"/>
<organism evidence="7 8">
    <name type="scientific">Nitritalea halalkaliphila LW7</name>
    <dbReference type="NCBI Taxonomy" id="1189621"/>
    <lineage>
        <taxon>Bacteria</taxon>
        <taxon>Pseudomonadati</taxon>
        <taxon>Bacteroidota</taxon>
        <taxon>Cytophagia</taxon>
        <taxon>Cytophagales</taxon>
        <taxon>Cyclobacteriaceae</taxon>
        <taxon>Nitritalea</taxon>
    </lineage>
</organism>
<evidence type="ECO:0000256" key="2">
    <source>
        <dbReference type="ARBA" id="ARBA00022448"/>
    </source>
</evidence>
<gene>
    <name evidence="7" type="ORF">A3SI_02181</name>
</gene>
<reference evidence="7 8" key="1">
    <citation type="submission" date="2012-05" db="EMBL/GenBank/DDBJ databases">
        <title>Genome sequence of Nitritalea halalkaliphila LW7.</title>
        <authorList>
            <person name="Jangir P.K."/>
            <person name="Singh A."/>
            <person name="Shivaji S."/>
            <person name="Sharma R."/>
        </authorList>
    </citation>
    <scope>NUCLEOTIDE SEQUENCE [LARGE SCALE GENOMIC DNA]</scope>
    <source>
        <strain evidence="7 8">LW7</strain>
    </source>
</reference>
<dbReference type="STRING" id="1189621.A3SI_02181"/>
<comment type="caution">
    <text evidence="7">The sequence shown here is derived from an EMBL/GenBank/DDBJ whole genome shotgun (WGS) entry which is preliminary data.</text>
</comment>
<dbReference type="InterPro" id="IPR003439">
    <property type="entry name" value="ABC_transporter-like_ATP-bd"/>
</dbReference>
<dbReference type="PANTHER" id="PTHR42711:SF5">
    <property type="entry name" value="ABC TRANSPORTER ATP-BINDING PROTEIN NATA"/>
    <property type="match status" value="1"/>
</dbReference>
<comment type="similarity">
    <text evidence="1">Belongs to the ABC transporter superfamily.</text>
</comment>
<dbReference type="AlphaFoldDB" id="I5CAG5"/>
<evidence type="ECO:0000259" key="6">
    <source>
        <dbReference type="PROSITE" id="PS50893"/>
    </source>
</evidence>
<evidence type="ECO:0000313" key="8">
    <source>
        <dbReference type="Proteomes" id="UP000005551"/>
    </source>
</evidence>
<dbReference type="RefSeq" id="WP_009053366.1">
    <property type="nucleotide sequence ID" value="NZ_AJYA01000002.1"/>
</dbReference>
<protein>
    <submittedName>
        <fullName evidence="7">ABC transporter</fullName>
    </submittedName>
</protein>
<evidence type="ECO:0000256" key="1">
    <source>
        <dbReference type="ARBA" id="ARBA00005417"/>
    </source>
</evidence>
<dbReference type="GO" id="GO:0005524">
    <property type="term" value="F:ATP binding"/>
    <property type="evidence" value="ECO:0007669"/>
    <property type="project" value="UniProtKB-KW"/>
</dbReference>
<dbReference type="PROSITE" id="PS50893">
    <property type="entry name" value="ABC_TRANSPORTER_2"/>
    <property type="match status" value="1"/>
</dbReference>
<dbReference type="InterPro" id="IPR017871">
    <property type="entry name" value="ABC_transporter-like_CS"/>
</dbReference>
<dbReference type="GO" id="GO:0016887">
    <property type="term" value="F:ATP hydrolysis activity"/>
    <property type="evidence" value="ECO:0007669"/>
    <property type="project" value="InterPro"/>
</dbReference>
<evidence type="ECO:0000256" key="3">
    <source>
        <dbReference type="ARBA" id="ARBA00022458"/>
    </source>
</evidence>
<keyword evidence="2" id="KW-0813">Transport</keyword>
<dbReference type="Gene3D" id="3.40.50.300">
    <property type="entry name" value="P-loop containing nucleotide triphosphate hydrolases"/>
    <property type="match status" value="1"/>
</dbReference>
<dbReference type="InterPro" id="IPR027417">
    <property type="entry name" value="P-loop_NTPase"/>
</dbReference>
<dbReference type="OrthoDB" id="977540at2"/>
<keyword evidence="8" id="KW-1185">Reference proteome</keyword>
<dbReference type="InterPro" id="IPR003593">
    <property type="entry name" value="AAA+_ATPase"/>
</dbReference>
<keyword evidence="3" id="KW-0536">Nodulation</keyword>
<dbReference type="Proteomes" id="UP000005551">
    <property type="component" value="Unassembled WGS sequence"/>
</dbReference>
<keyword evidence="5" id="KW-0067">ATP-binding</keyword>